<dbReference type="Proteomes" id="UP000075809">
    <property type="component" value="Unassembled WGS sequence"/>
</dbReference>
<evidence type="ECO:0000313" key="2">
    <source>
        <dbReference type="Proteomes" id="UP000075809"/>
    </source>
</evidence>
<feature type="non-terminal residue" evidence="1">
    <location>
        <position position="1"/>
    </location>
</feature>
<gene>
    <name evidence="1" type="ORF">ALC60_05174</name>
</gene>
<sequence>PHDFALAVIPACSELLFLQLCEYRANAAPPPRHEEWQRKEERKRFDKRMAGCSRHAAYEKRKGPFCRPRAAVPFSFATTVESVRLN</sequence>
<evidence type="ECO:0000313" key="1">
    <source>
        <dbReference type="EMBL" id="KYQ55892.1"/>
    </source>
</evidence>
<dbReference type="AlphaFoldDB" id="A0A151X6C2"/>
<protein>
    <submittedName>
        <fullName evidence="1">Uncharacterized protein</fullName>
    </submittedName>
</protein>
<reference evidence="1 2" key="1">
    <citation type="submission" date="2015-09" db="EMBL/GenBank/DDBJ databases">
        <title>Trachymyrmex zeteki WGS genome.</title>
        <authorList>
            <person name="Nygaard S."/>
            <person name="Hu H."/>
            <person name="Boomsma J."/>
            <person name="Zhang G."/>
        </authorList>
    </citation>
    <scope>NUCLEOTIDE SEQUENCE [LARGE SCALE GENOMIC DNA]</scope>
    <source>
        <strain evidence="1">Tzet28-1</strain>
        <tissue evidence="1">Whole body</tissue>
    </source>
</reference>
<name>A0A151X6C2_9HYME</name>
<organism evidence="1 2">
    <name type="scientific">Mycetomoellerius zeteki</name>
    <dbReference type="NCBI Taxonomy" id="64791"/>
    <lineage>
        <taxon>Eukaryota</taxon>
        <taxon>Metazoa</taxon>
        <taxon>Ecdysozoa</taxon>
        <taxon>Arthropoda</taxon>
        <taxon>Hexapoda</taxon>
        <taxon>Insecta</taxon>
        <taxon>Pterygota</taxon>
        <taxon>Neoptera</taxon>
        <taxon>Endopterygota</taxon>
        <taxon>Hymenoptera</taxon>
        <taxon>Apocrita</taxon>
        <taxon>Aculeata</taxon>
        <taxon>Formicoidea</taxon>
        <taxon>Formicidae</taxon>
        <taxon>Myrmicinae</taxon>
        <taxon>Mycetomoellerius</taxon>
    </lineage>
</organism>
<dbReference type="EMBL" id="KQ982482">
    <property type="protein sequence ID" value="KYQ55892.1"/>
    <property type="molecule type" value="Genomic_DNA"/>
</dbReference>
<proteinExistence type="predicted"/>
<accession>A0A151X6C2</accession>
<keyword evidence="2" id="KW-1185">Reference proteome</keyword>